<dbReference type="AlphaFoldDB" id="A0A4Q7Z662"/>
<dbReference type="GO" id="GO:0006635">
    <property type="term" value="P:fatty acid beta-oxidation"/>
    <property type="evidence" value="ECO:0007669"/>
    <property type="project" value="TreeGrafter"/>
</dbReference>
<dbReference type="InterPro" id="IPR029045">
    <property type="entry name" value="ClpP/crotonase-like_dom_sf"/>
</dbReference>
<dbReference type="PANTHER" id="PTHR11941:SF75">
    <property type="entry name" value="ENOYL-COA HYDRATASE_ISOMERASE FAMILY PROTEIN"/>
    <property type="match status" value="1"/>
</dbReference>
<comment type="caution">
    <text evidence="1">The sequence shown here is derived from an EMBL/GenBank/DDBJ whole genome shotgun (WGS) entry which is preliminary data.</text>
</comment>
<dbReference type="Proteomes" id="UP000292423">
    <property type="component" value="Unassembled WGS sequence"/>
</dbReference>
<proteinExistence type="predicted"/>
<dbReference type="OrthoDB" id="9807606at2"/>
<dbReference type="GO" id="GO:0004165">
    <property type="term" value="F:delta(3)-delta(2)-enoyl-CoA isomerase activity"/>
    <property type="evidence" value="ECO:0007669"/>
    <property type="project" value="TreeGrafter"/>
</dbReference>
<dbReference type="PANTHER" id="PTHR11941">
    <property type="entry name" value="ENOYL-COA HYDRATASE-RELATED"/>
    <property type="match status" value="1"/>
</dbReference>
<evidence type="ECO:0000313" key="2">
    <source>
        <dbReference type="Proteomes" id="UP000292423"/>
    </source>
</evidence>
<organism evidence="1 2">
    <name type="scientific">Fluviicoccus keumensis</name>
    <dbReference type="NCBI Taxonomy" id="1435465"/>
    <lineage>
        <taxon>Bacteria</taxon>
        <taxon>Pseudomonadati</taxon>
        <taxon>Pseudomonadota</taxon>
        <taxon>Gammaproteobacteria</taxon>
        <taxon>Moraxellales</taxon>
        <taxon>Moraxellaceae</taxon>
        <taxon>Fluviicoccus</taxon>
    </lineage>
</organism>
<accession>A0A4Q7Z662</accession>
<dbReference type="RefSeq" id="WP_130413346.1">
    <property type="nucleotide sequence ID" value="NZ_SHKX01000012.1"/>
</dbReference>
<reference evidence="1 2" key="1">
    <citation type="submission" date="2019-02" db="EMBL/GenBank/DDBJ databases">
        <title>Genomic Encyclopedia of Type Strains, Phase IV (KMG-IV): sequencing the most valuable type-strain genomes for metagenomic binning, comparative biology and taxonomic classification.</title>
        <authorList>
            <person name="Goeker M."/>
        </authorList>
    </citation>
    <scope>NUCLEOTIDE SEQUENCE [LARGE SCALE GENOMIC DNA]</scope>
    <source>
        <strain evidence="1 2">DSM 105135</strain>
    </source>
</reference>
<protein>
    <submittedName>
        <fullName evidence="1">Enoyl-CoA hydratase/carnithine racemase</fullName>
    </submittedName>
</protein>
<keyword evidence="2" id="KW-1185">Reference proteome</keyword>
<sequence length="247" mass="26842">MLLSRNSLTLTREGDVFRITMTDTANDNTFSHAVLDDWTAALDLVSRSDGNAALIIGSNSPKTFSTGINLGWITTLPTAEIEPFLQRFDELFLRVATLNLPTIAEINGNCYAGGAILAAACDFRLMRADRGRFCYTEVKIRLPFTPAMLEVVRLLPNAQAMFELSVTADAWGGELCAARGIVDAAVSADDLPLLAQERAIQLAAKDRATYTAIKRGIRDRVNQLAVERGLSEPAQLGLQPGVNPFAR</sequence>
<gene>
    <name evidence="1" type="ORF">EV700_2038</name>
</gene>
<dbReference type="SUPFAM" id="SSF52096">
    <property type="entry name" value="ClpP/crotonase"/>
    <property type="match status" value="1"/>
</dbReference>
<dbReference type="Pfam" id="PF00378">
    <property type="entry name" value="ECH_1"/>
    <property type="match status" value="1"/>
</dbReference>
<dbReference type="Gene3D" id="3.90.226.10">
    <property type="entry name" value="2-enoyl-CoA Hydratase, Chain A, domain 1"/>
    <property type="match status" value="1"/>
</dbReference>
<evidence type="ECO:0000313" key="1">
    <source>
        <dbReference type="EMBL" id="RZU45223.1"/>
    </source>
</evidence>
<dbReference type="InterPro" id="IPR001753">
    <property type="entry name" value="Enoyl-CoA_hydra/iso"/>
</dbReference>
<dbReference type="CDD" id="cd06558">
    <property type="entry name" value="crotonase-like"/>
    <property type="match status" value="1"/>
</dbReference>
<dbReference type="EMBL" id="SHKX01000012">
    <property type="protein sequence ID" value="RZU45223.1"/>
    <property type="molecule type" value="Genomic_DNA"/>
</dbReference>
<name>A0A4Q7Z662_9GAMM</name>